<proteinExistence type="predicted"/>
<dbReference type="NCBIfam" id="TIGR02608">
    <property type="entry name" value="delta_60_rpt"/>
    <property type="match status" value="9"/>
</dbReference>
<dbReference type="AlphaFoldDB" id="A0A1Z3N7K9"/>
<reference evidence="1 2" key="1">
    <citation type="submission" date="2017-04" db="EMBL/GenBank/DDBJ databases">
        <title>Whole genome sequence of Bdellovibrio bacteriovorus strain SSB218315.</title>
        <authorList>
            <person name="Oyedara O."/>
            <person name="Rodriguez-Perez M.A."/>
        </authorList>
    </citation>
    <scope>NUCLEOTIDE SEQUENCE [LARGE SCALE GENOMIC DNA]</scope>
    <source>
        <strain evidence="1 2">SSB218315</strain>
    </source>
</reference>
<dbReference type="Proteomes" id="UP000197003">
    <property type="component" value="Chromosome"/>
</dbReference>
<dbReference type="OrthoDB" id="5287196at2"/>
<gene>
    <name evidence="1" type="ORF">B9G79_07490</name>
</gene>
<evidence type="ECO:0000313" key="1">
    <source>
        <dbReference type="EMBL" id="ASD63427.1"/>
    </source>
</evidence>
<protein>
    <submittedName>
        <fullName evidence="1">Uncharacterized protein</fullName>
    </submittedName>
</protein>
<organism evidence="1 2">
    <name type="scientific">Bdellovibrio bacteriovorus</name>
    <dbReference type="NCBI Taxonomy" id="959"/>
    <lineage>
        <taxon>Bacteria</taxon>
        <taxon>Pseudomonadati</taxon>
        <taxon>Bdellovibrionota</taxon>
        <taxon>Bdellovibrionia</taxon>
        <taxon>Bdellovibrionales</taxon>
        <taxon>Pseudobdellovibrionaceae</taxon>
        <taxon>Bdellovibrio</taxon>
    </lineage>
</organism>
<sequence>MSNSARFMRFLTQRALSIVGHLYFAVAFTGCTLEADILNLTMKTESAPSVALHEFGVSGILKINGSNKVNMNPRLLNTQSDGKIIVGQFYHSNFYDYTKPLLFRLNTDGSLDLTYGQDGYVDLPSSTLSGIVDMKTSDDGTFILFSNPTQNGFNVLKLSTTGHIDTGFGTEGVYNRTETGNAVYGRKMAITDSGKILVASYRMDTQYKATTFLINTDGTLDTNHGTGGIQVFSNAAGAENPQDILYVSDSEIYLLNHVPTADRVKLRKFNISGVEDGGFTTAYPSTAAVDTVRWIGLKKLNNDRLVIFGNTATAGGSNQRDQGLIVVCNLNGTPDTGFNSTGTLMFTHATLSYGVLDVRGVLDGSSNNDIQIAYTETQRLSFPYDNLRTFSKVLLSQYNYNGTLDASHGTGGTITYNGSDSFRLLRFVANGDIVAAGQGTTLEPLYYSALIRKFNTAMSPDPGFASAGKHESIFAAATDNGQPDIQYKLDNNTFLYAGRFEARSAKVFIVKTDKSGVIQTQFGDDGYIRDVFENDYEKILTLKHLADGSIMVCGESTGTKFSVAKFHPDGSRDLSFGVNGIYTETINNGSNAYPWFCAFHDNGESVGILNNGDNIITAKILADGTRDLGFGGTGLNVITIPPGDVYDLITMKQAADGRTVIAGLSYDGSMNAAQFLLMIAEDGYVDSSFSGDGYVELRMDTDSDHATMGLEFAPDGRLYTVFDGYEMPSWDGMIFINCYKPDGTLDTSFGSGNGYISTTTDFWIDTNIWGGDALSIDSQGNLYVFGLDYSQNLVMKSWKGDGSENQSFGNNSVQTLNFPMSQYRSLDDVLWDSNDNSFKIFDGTAYRLNMSGELF</sequence>
<name>A0A1Z3N7K9_BDEBC</name>
<dbReference type="PROSITE" id="PS51257">
    <property type="entry name" value="PROKAR_LIPOPROTEIN"/>
    <property type="match status" value="1"/>
</dbReference>
<dbReference type="SUPFAM" id="SSF50956">
    <property type="entry name" value="Thermostable phytase (3-phytase)"/>
    <property type="match status" value="1"/>
</dbReference>
<dbReference type="EMBL" id="CP020946">
    <property type="protein sequence ID" value="ASD63427.1"/>
    <property type="molecule type" value="Genomic_DNA"/>
</dbReference>
<dbReference type="Pfam" id="PF17164">
    <property type="entry name" value="DUF5122"/>
    <property type="match status" value="2"/>
</dbReference>
<evidence type="ECO:0000313" key="2">
    <source>
        <dbReference type="Proteomes" id="UP000197003"/>
    </source>
</evidence>
<accession>A0A1Z3N7K9</accession>
<dbReference type="Gene3D" id="2.80.10.50">
    <property type="match status" value="3"/>
</dbReference>
<dbReference type="InterPro" id="IPR013431">
    <property type="entry name" value="Delta_60_rpt"/>
</dbReference>